<evidence type="ECO:0000313" key="3">
    <source>
        <dbReference type="EMBL" id="CAD9688000.1"/>
    </source>
</evidence>
<dbReference type="EMBL" id="HBHK01015464">
    <property type="protein sequence ID" value="CAD9687996.1"/>
    <property type="molecule type" value="Transcribed_RNA"/>
</dbReference>
<dbReference type="EMBL" id="HBHK01015466">
    <property type="protein sequence ID" value="CAD9688000.1"/>
    <property type="molecule type" value="Transcribed_RNA"/>
</dbReference>
<dbReference type="InterPro" id="IPR016855">
    <property type="entry name" value="ERp29"/>
</dbReference>
<sequence length="395" mass="44422">MICRRWVCGFAHSCVGLWLVVWVIGATGVGTEGGGQCEDTGFEVGAVARFDAHKYDVFKETYETHRVKAALFVFLLEDTEDFATLLAELEIVAKAFGEGDETSVVVGAIDVRKWKAVALKEKIVRLPTVRFYMHTKDGLISDTYTRETTSAGFIRFLNEKLGTQKVVKSSGHPIMQLNAAQFDSVTLNPDSFAIVFVCSDPEVKNCKHGSEAMKTVDRKFAGTEVVVAETFDQAIVERYGLLRDTAVALFFSKGSEKNAVLVAEYKDNREEFIEFIIEHARDSGAVLDVIEDNAFAFKTFAQLQVKDQIAFLRKLEETYHGDVRLEVYKHLMQKIMKQGLPFIETEAGRLDRLLDDPNISDKSRNQLGLRRNILGQFLIKELASDVEIQEQSQHK</sequence>
<dbReference type="InterPro" id="IPR011679">
    <property type="entry name" value="ERp29_C"/>
</dbReference>
<accession>A0A7S2S2Z8</accession>
<dbReference type="SUPFAM" id="SSF52833">
    <property type="entry name" value="Thioredoxin-like"/>
    <property type="match status" value="1"/>
</dbReference>
<gene>
    <name evidence="2" type="ORF">QSP1433_LOCUS9723</name>
    <name evidence="3" type="ORF">QSP1433_LOCUS9725</name>
</gene>
<proteinExistence type="predicted"/>
<dbReference type="PANTHER" id="PTHR12211:SF0">
    <property type="entry name" value="ENDOPLASMIC RETICULUM RESIDENT PROTEIN 29"/>
    <property type="match status" value="1"/>
</dbReference>
<dbReference type="SUPFAM" id="SSF47933">
    <property type="entry name" value="ERP29 C domain-like"/>
    <property type="match status" value="1"/>
</dbReference>
<dbReference type="AlphaFoldDB" id="A0A7S2S2Z8"/>
<dbReference type="Gene3D" id="3.40.30.10">
    <property type="entry name" value="Glutaredoxin"/>
    <property type="match status" value="1"/>
</dbReference>
<dbReference type="GO" id="GO:0005783">
    <property type="term" value="C:endoplasmic reticulum"/>
    <property type="evidence" value="ECO:0007669"/>
    <property type="project" value="InterPro"/>
</dbReference>
<evidence type="ECO:0000259" key="1">
    <source>
        <dbReference type="Pfam" id="PF07749"/>
    </source>
</evidence>
<name>A0A7S2S2Z8_9STRA</name>
<dbReference type="InterPro" id="IPR036249">
    <property type="entry name" value="Thioredoxin-like_sf"/>
</dbReference>
<dbReference type="InterPro" id="IPR036356">
    <property type="entry name" value="ERp29_C_sf"/>
</dbReference>
<dbReference type="PANTHER" id="PTHR12211">
    <property type="entry name" value="ENDOPLASMIC RETICULUM PROTEIN ERP29"/>
    <property type="match status" value="1"/>
</dbReference>
<feature type="domain" description="Endoplasmic reticulum resident protein 29 C-terminal" evidence="1">
    <location>
        <begin position="321"/>
        <end position="377"/>
    </location>
</feature>
<protein>
    <recommendedName>
        <fullName evidence="1">Endoplasmic reticulum resident protein 29 C-terminal domain-containing protein</fullName>
    </recommendedName>
</protein>
<dbReference type="Pfam" id="PF07749">
    <property type="entry name" value="ERp29"/>
    <property type="match status" value="1"/>
</dbReference>
<organism evidence="2">
    <name type="scientific">Mucochytrium quahogii</name>
    <dbReference type="NCBI Taxonomy" id="96639"/>
    <lineage>
        <taxon>Eukaryota</taxon>
        <taxon>Sar</taxon>
        <taxon>Stramenopiles</taxon>
        <taxon>Bigyra</taxon>
        <taxon>Labyrinthulomycetes</taxon>
        <taxon>Thraustochytrida</taxon>
        <taxon>Thraustochytriidae</taxon>
        <taxon>Mucochytrium</taxon>
    </lineage>
</organism>
<evidence type="ECO:0000313" key="2">
    <source>
        <dbReference type="EMBL" id="CAD9687996.1"/>
    </source>
</evidence>
<dbReference type="Gene3D" id="1.20.1150.12">
    <property type="entry name" value="Endoplasmic reticulum resident protein 29, C-terminal domain"/>
    <property type="match status" value="1"/>
</dbReference>
<reference evidence="2" key="1">
    <citation type="submission" date="2021-01" db="EMBL/GenBank/DDBJ databases">
        <authorList>
            <person name="Corre E."/>
            <person name="Pelletier E."/>
            <person name="Niang G."/>
            <person name="Scheremetjew M."/>
            <person name="Finn R."/>
            <person name="Kale V."/>
            <person name="Holt S."/>
            <person name="Cochrane G."/>
            <person name="Meng A."/>
            <person name="Brown T."/>
            <person name="Cohen L."/>
        </authorList>
    </citation>
    <scope>NUCLEOTIDE SEQUENCE</scope>
    <source>
        <strain evidence="2">NY070348D</strain>
    </source>
</reference>